<keyword evidence="2" id="KW-0418">Kinase</keyword>
<dbReference type="STRING" id="1332264.BW730_11965"/>
<protein>
    <recommendedName>
        <fullName evidence="3">Carbohydrate kinase PfkB domain-containing protein</fullName>
    </recommendedName>
</protein>
<dbReference type="SUPFAM" id="SSF53613">
    <property type="entry name" value="Ribokinase-like"/>
    <property type="match status" value="1"/>
</dbReference>
<gene>
    <name evidence="4" type="ORF">BW730_11965</name>
</gene>
<keyword evidence="1" id="KW-0808">Transferase</keyword>
<reference evidence="5" key="1">
    <citation type="submission" date="2017-02" db="EMBL/GenBank/DDBJ databases">
        <title>Tessaracoccus aquaemaris sp. nov., isolated from the intestine of a Korean rockfish, Sebastes schlegelii, in a marine aquaculture pond.</title>
        <authorList>
            <person name="Tak E.J."/>
            <person name="Bae J.-W."/>
        </authorList>
    </citation>
    <scope>NUCLEOTIDE SEQUENCE [LARGE SCALE GENOMIC DNA]</scope>
    <source>
        <strain evidence="5">NSG39</strain>
    </source>
</reference>
<dbReference type="Gene3D" id="3.40.1190.20">
    <property type="match status" value="1"/>
</dbReference>
<organism evidence="4 5">
    <name type="scientific">Tessaracoccus aquimaris</name>
    <dbReference type="NCBI Taxonomy" id="1332264"/>
    <lineage>
        <taxon>Bacteria</taxon>
        <taxon>Bacillati</taxon>
        <taxon>Actinomycetota</taxon>
        <taxon>Actinomycetes</taxon>
        <taxon>Propionibacteriales</taxon>
        <taxon>Propionibacteriaceae</taxon>
        <taxon>Tessaracoccus</taxon>
    </lineage>
</organism>
<dbReference type="InterPro" id="IPR011611">
    <property type="entry name" value="PfkB_dom"/>
</dbReference>
<dbReference type="PROSITE" id="PS00584">
    <property type="entry name" value="PFKB_KINASES_2"/>
    <property type="match status" value="1"/>
</dbReference>
<feature type="domain" description="Carbohydrate kinase PfkB" evidence="3">
    <location>
        <begin position="9"/>
        <end position="315"/>
    </location>
</feature>
<dbReference type="InterPro" id="IPR002173">
    <property type="entry name" value="Carboh/pur_kinase_PfkB_CS"/>
</dbReference>
<dbReference type="PANTHER" id="PTHR10584">
    <property type="entry name" value="SUGAR KINASE"/>
    <property type="match status" value="1"/>
</dbReference>
<name>A0A1Q2CPR1_9ACTN</name>
<evidence type="ECO:0000259" key="3">
    <source>
        <dbReference type="Pfam" id="PF00294"/>
    </source>
</evidence>
<evidence type="ECO:0000313" key="5">
    <source>
        <dbReference type="Proteomes" id="UP000188145"/>
    </source>
</evidence>
<keyword evidence="5" id="KW-1185">Reference proteome</keyword>
<dbReference type="GO" id="GO:0016301">
    <property type="term" value="F:kinase activity"/>
    <property type="evidence" value="ECO:0007669"/>
    <property type="project" value="UniProtKB-KW"/>
</dbReference>
<dbReference type="PANTHER" id="PTHR10584:SF166">
    <property type="entry name" value="RIBOKINASE"/>
    <property type="match status" value="1"/>
</dbReference>
<dbReference type="OrthoDB" id="9808275at2"/>
<dbReference type="KEGG" id="tes:BW730_11965"/>
<dbReference type="AlphaFoldDB" id="A0A1Q2CPR1"/>
<accession>A0A1Q2CPR1</accession>
<dbReference type="Pfam" id="PF00294">
    <property type="entry name" value="PfkB"/>
    <property type="match status" value="1"/>
</dbReference>
<dbReference type="EMBL" id="CP019606">
    <property type="protein sequence ID" value="AQP48099.1"/>
    <property type="molecule type" value="Genomic_DNA"/>
</dbReference>
<evidence type="ECO:0000313" key="4">
    <source>
        <dbReference type="EMBL" id="AQP48099.1"/>
    </source>
</evidence>
<proteinExistence type="predicted"/>
<dbReference type="RefSeq" id="WP_158522642.1">
    <property type="nucleotide sequence ID" value="NZ_CP019606.1"/>
</dbReference>
<dbReference type="InterPro" id="IPR029056">
    <property type="entry name" value="Ribokinase-like"/>
</dbReference>
<sequence>MGDVELQLVGHVCVDLAPGIEAPVSLTPGVLSEIGAPRISVGGAVGNGARAAAGLGRATVVACRVGDDALGDICASVLEETTPGGVVLTRSRTAATSYSVIVQPPDRDRSIWHHTGANDEFDGTCELVGATVVHFGYPTLCPAMTADGGAPTVALFERARAQGSATSLDLSYCAENSPLRGYDWDGYFTTVLPHVDLFCPSWDDVVSARGTLLEPEPGLVESTADDFLALGAAVVLITLGEQGSYLATADDARIRTFTAAIGADPSSWADRRAWVPAAPLERFVSSNGAGDTFKVAFLAGVLDGRDPVAAATWAAQVVGRGIQGDPLLGSAP</sequence>
<dbReference type="Proteomes" id="UP000188145">
    <property type="component" value="Chromosome"/>
</dbReference>
<evidence type="ECO:0000256" key="2">
    <source>
        <dbReference type="ARBA" id="ARBA00022777"/>
    </source>
</evidence>
<evidence type="ECO:0000256" key="1">
    <source>
        <dbReference type="ARBA" id="ARBA00022679"/>
    </source>
</evidence>
<dbReference type="GO" id="GO:0005829">
    <property type="term" value="C:cytosol"/>
    <property type="evidence" value="ECO:0007669"/>
    <property type="project" value="TreeGrafter"/>
</dbReference>